<evidence type="ECO:0000313" key="3">
    <source>
        <dbReference type="Proteomes" id="UP000034150"/>
    </source>
</evidence>
<dbReference type="EMBL" id="LAUZ02000050">
    <property type="protein sequence ID" value="KKF01489.2"/>
    <property type="molecule type" value="Genomic_DNA"/>
</dbReference>
<comment type="caution">
    <text evidence="2">The sequence shown here is derived from an EMBL/GenBank/DDBJ whole genome shotgun (WGS) entry which is preliminary data.</text>
</comment>
<organism evidence="2 3">
    <name type="scientific">Mycolicibacterium obuense</name>
    <dbReference type="NCBI Taxonomy" id="1807"/>
    <lineage>
        <taxon>Bacteria</taxon>
        <taxon>Bacillati</taxon>
        <taxon>Actinomycetota</taxon>
        <taxon>Actinomycetes</taxon>
        <taxon>Mycobacteriales</taxon>
        <taxon>Mycobacteriaceae</taxon>
        <taxon>Mycolicibacterium</taxon>
    </lineage>
</organism>
<accession>A0A0M2K2W4</accession>
<evidence type="ECO:0000256" key="1">
    <source>
        <dbReference type="SAM" id="MobiDB-lite"/>
    </source>
</evidence>
<dbReference type="Proteomes" id="UP000034150">
    <property type="component" value="Unassembled WGS sequence"/>
</dbReference>
<evidence type="ECO:0000313" key="2">
    <source>
        <dbReference type="EMBL" id="KKF01489.2"/>
    </source>
</evidence>
<dbReference type="AlphaFoldDB" id="A0A0M2K2W4"/>
<feature type="compositionally biased region" description="Polar residues" evidence="1">
    <location>
        <begin position="1"/>
        <end position="11"/>
    </location>
</feature>
<gene>
    <name evidence="2" type="ORF">WN67_13365</name>
</gene>
<feature type="non-terminal residue" evidence="2">
    <location>
        <position position="163"/>
    </location>
</feature>
<proteinExistence type="predicted"/>
<feature type="region of interest" description="Disordered" evidence="1">
    <location>
        <begin position="1"/>
        <end position="23"/>
    </location>
</feature>
<evidence type="ECO:0008006" key="4">
    <source>
        <dbReference type="Google" id="ProtNLM"/>
    </source>
</evidence>
<reference evidence="2 3" key="1">
    <citation type="journal article" date="2015" name="Genome Announc.">
        <title>Draft Genome Sequence of Mycobacterium obuense Strain UC1, Isolated from Patient Sputum.</title>
        <authorList>
            <person name="Greninger A.L."/>
            <person name="Cunningham G."/>
            <person name="Hsu E.D."/>
            <person name="Yu J.M."/>
            <person name="Chiu C.Y."/>
            <person name="Miller S."/>
        </authorList>
    </citation>
    <scope>NUCLEOTIDE SEQUENCE [LARGE SCALE GENOMIC DNA]</scope>
    <source>
        <strain evidence="2 3">UC1</strain>
    </source>
</reference>
<dbReference type="PATRIC" id="fig|1807.13.peg.3947"/>
<name>A0A0M2K2W4_9MYCO</name>
<protein>
    <recommendedName>
        <fullName evidence="4">PE-PGRS family protein</fullName>
    </recommendedName>
</protein>
<keyword evidence="3" id="KW-1185">Reference proteome</keyword>
<sequence length="163" mass="15213">MTTGAGTTRTSAHGGRHRKNRAERRALAKRLAGGAAVNAALAAGALVTMGTATAEADTTPTSVTCTPSDGADCPSAFGPAVHSVGGVGPRALTLDEAGPAIRLFGPGGVLIGNGLDATALDPSCTAGCVGGNGGLLWGSGGAGAYGGDGGKAGMIGVGGAGGA</sequence>